<gene>
    <name evidence="1" type="ORF">PV08_09334</name>
</gene>
<dbReference type="OrthoDB" id="445007at2759"/>
<dbReference type="AlphaFoldDB" id="A0A0D2B053"/>
<reference evidence="1 2" key="1">
    <citation type="submission" date="2015-01" db="EMBL/GenBank/DDBJ databases">
        <title>The Genome Sequence of Exophiala spinifera CBS89968.</title>
        <authorList>
            <consortium name="The Broad Institute Genomics Platform"/>
            <person name="Cuomo C."/>
            <person name="de Hoog S."/>
            <person name="Gorbushina A."/>
            <person name="Stielow B."/>
            <person name="Teixiera M."/>
            <person name="Abouelleil A."/>
            <person name="Chapman S.B."/>
            <person name="Priest M."/>
            <person name="Young S.K."/>
            <person name="Wortman J."/>
            <person name="Nusbaum C."/>
            <person name="Birren B."/>
        </authorList>
    </citation>
    <scope>NUCLEOTIDE SEQUENCE [LARGE SCALE GENOMIC DNA]</scope>
    <source>
        <strain evidence="1 2">CBS 89968</strain>
    </source>
</reference>
<dbReference type="SUPFAM" id="SSF51197">
    <property type="entry name" value="Clavaminate synthase-like"/>
    <property type="match status" value="1"/>
</dbReference>
<evidence type="ECO:0008006" key="3">
    <source>
        <dbReference type="Google" id="ProtNLM"/>
    </source>
</evidence>
<organism evidence="1 2">
    <name type="scientific">Exophiala spinifera</name>
    <dbReference type="NCBI Taxonomy" id="91928"/>
    <lineage>
        <taxon>Eukaryota</taxon>
        <taxon>Fungi</taxon>
        <taxon>Dikarya</taxon>
        <taxon>Ascomycota</taxon>
        <taxon>Pezizomycotina</taxon>
        <taxon>Eurotiomycetes</taxon>
        <taxon>Chaetothyriomycetidae</taxon>
        <taxon>Chaetothyriales</taxon>
        <taxon>Herpotrichiellaceae</taxon>
        <taxon>Exophiala</taxon>
    </lineage>
</organism>
<accession>A0A0D2B053</accession>
<dbReference type="Gene3D" id="2.60.120.620">
    <property type="entry name" value="q2cbj1_9rhob like domain"/>
    <property type="match status" value="1"/>
</dbReference>
<dbReference type="PANTHER" id="PTHR31630:SF6">
    <property type="entry name" value="PHYTANOYL-COA DIOXYGENASE-RELATED"/>
    <property type="match status" value="1"/>
</dbReference>
<sequence>MPHKVEEDISPVIDTTIQHGDWRDDLFRDGFAVVKGVMSPERAASYVERMFKWLETFPYDFDRNDPSTWGPEHLPRNMKRGMYHSYGTPHEDFVWDARTEPGVLEAYAKLWGTDELLVSFDGINFTLPQPDRPDMKPWPHIDQAPKRKGLICAQGIINFAPNGPQDGGLVVVRGSHNHIDPYFKKFGIPSESRTWGSEDYFTFTQEEVDWFKEQGCEVVKVCAGPGDLIIWDSRTIHYNRLPESQQVRSIVYACYAPVRFASEEDLKLKAQLFHERKRTTHWPNRNIFSSTDGDGFRLGKPDACERVKPLNDVVETDTVLRLAGVKSY</sequence>
<dbReference type="GeneID" id="27336417"/>
<proteinExistence type="predicted"/>
<protein>
    <recommendedName>
        <fullName evidence="3">Phytanoyl-CoA dioxygenase</fullName>
    </recommendedName>
</protein>
<dbReference type="HOGENOM" id="CLU_049199_0_0_1"/>
<dbReference type="EMBL" id="KN847498">
    <property type="protein sequence ID" value="KIW12060.1"/>
    <property type="molecule type" value="Genomic_DNA"/>
</dbReference>
<dbReference type="Proteomes" id="UP000053328">
    <property type="component" value="Unassembled WGS sequence"/>
</dbReference>
<dbReference type="Pfam" id="PF05721">
    <property type="entry name" value="PhyH"/>
    <property type="match status" value="1"/>
</dbReference>
<keyword evidence="2" id="KW-1185">Reference proteome</keyword>
<dbReference type="VEuPathDB" id="FungiDB:PV08_09334"/>
<dbReference type="PANTHER" id="PTHR31630">
    <property type="entry name" value="PHYTANOYL-COA DIOXYGENASE-RELATED-RELATED"/>
    <property type="match status" value="1"/>
</dbReference>
<name>A0A0D2B053_9EURO</name>
<dbReference type="InterPro" id="IPR008775">
    <property type="entry name" value="Phytyl_CoA_dOase-like"/>
</dbReference>
<evidence type="ECO:0000313" key="2">
    <source>
        <dbReference type="Proteomes" id="UP000053328"/>
    </source>
</evidence>
<dbReference type="RefSeq" id="XP_016232276.1">
    <property type="nucleotide sequence ID" value="XM_016383653.1"/>
</dbReference>
<evidence type="ECO:0000313" key="1">
    <source>
        <dbReference type="EMBL" id="KIW12060.1"/>
    </source>
</evidence>